<keyword evidence="1" id="KW-1133">Transmembrane helix</keyword>
<dbReference type="Gene3D" id="2.60.40.10">
    <property type="entry name" value="Immunoglobulins"/>
    <property type="match status" value="3"/>
</dbReference>
<evidence type="ECO:0000256" key="2">
    <source>
        <dbReference type="SAM" id="SignalP"/>
    </source>
</evidence>
<dbReference type="AlphaFoldDB" id="A0A1X7UU82"/>
<reference evidence="5" key="1">
    <citation type="journal article" date="2010" name="Nature">
        <title>The Amphimedon queenslandica genome and the evolution of animal complexity.</title>
        <authorList>
            <person name="Srivastava M."/>
            <person name="Simakov O."/>
            <person name="Chapman J."/>
            <person name="Fahey B."/>
            <person name="Gauthier M.E."/>
            <person name="Mitros T."/>
            <person name="Richards G.S."/>
            <person name="Conaco C."/>
            <person name="Dacre M."/>
            <person name="Hellsten U."/>
            <person name="Larroux C."/>
            <person name="Putnam N.H."/>
            <person name="Stanke M."/>
            <person name="Adamska M."/>
            <person name="Darling A."/>
            <person name="Degnan S.M."/>
            <person name="Oakley T.H."/>
            <person name="Plachetzki D.C."/>
            <person name="Zhai Y."/>
            <person name="Adamski M."/>
            <person name="Calcino A."/>
            <person name="Cummins S.F."/>
            <person name="Goodstein D.M."/>
            <person name="Harris C."/>
            <person name="Jackson D.J."/>
            <person name="Leys S.P."/>
            <person name="Shu S."/>
            <person name="Woodcroft B.J."/>
            <person name="Vervoort M."/>
            <person name="Kosik K.S."/>
            <person name="Manning G."/>
            <person name="Degnan B.M."/>
            <person name="Rokhsar D.S."/>
        </authorList>
    </citation>
    <scope>NUCLEOTIDE SEQUENCE [LARGE SCALE GENOMIC DNA]</scope>
</reference>
<dbReference type="OrthoDB" id="6250964at2759"/>
<keyword evidence="5" id="KW-1185">Reference proteome</keyword>
<dbReference type="Pfam" id="PF07679">
    <property type="entry name" value="I-set"/>
    <property type="match status" value="1"/>
</dbReference>
<feature type="transmembrane region" description="Helical" evidence="1">
    <location>
        <begin position="814"/>
        <end position="841"/>
    </location>
</feature>
<feature type="domain" description="Ig-like" evidence="3">
    <location>
        <begin position="421"/>
        <end position="509"/>
    </location>
</feature>
<evidence type="ECO:0000313" key="4">
    <source>
        <dbReference type="EnsemblMetazoa" id="Aqu2.1.31226_001"/>
    </source>
</evidence>
<feature type="signal peptide" evidence="2">
    <location>
        <begin position="1"/>
        <end position="20"/>
    </location>
</feature>
<evidence type="ECO:0000256" key="1">
    <source>
        <dbReference type="SAM" id="Phobius"/>
    </source>
</evidence>
<protein>
    <recommendedName>
        <fullName evidence="3">Ig-like domain-containing protein</fullName>
    </recommendedName>
</protein>
<dbReference type="SMART" id="SM00409">
    <property type="entry name" value="IG"/>
    <property type="match status" value="4"/>
</dbReference>
<dbReference type="Proteomes" id="UP000007879">
    <property type="component" value="Unassembled WGS sequence"/>
</dbReference>
<keyword evidence="1" id="KW-0812">Transmembrane</keyword>
<dbReference type="InterPro" id="IPR003599">
    <property type="entry name" value="Ig_sub"/>
</dbReference>
<dbReference type="PANTHER" id="PTHR45889:SF8">
    <property type="entry name" value="IG-LIKE DOMAIN-CONTAINING PROTEIN"/>
    <property type="match status" value="1"/>
</dbReference>
<accession>A0A1X7UU82</accession>
<dbReference type="InterPro" id="IPR007110">
    <property type="entry name" value="Ig-like_dom"/>
</dbReference>
<feature type="chain" id="PRO_5012349622" description="Ig-like domain-containing protein" evidence="2">
    <location>
        <begin position="21"/>
        <end position="876"/>
    </location>
</feature>
<dbReference type="SUPFAM" id="SSF48726">
    <property type="entry name" value="Immunoglobulin"/>
    <property type="match status" value="3"/>
</dbReference>
<organism evidence="4">
    <name type="scientific">Amphimedon queenslandica</name>
    <name type="common">Sponge</name>
    <dbReference type="NCBI Taxonomy" id="400682"/>
    <lineage>
        <taxon>Eukaryota</taxon>
        <taxon>Metazoa</taxon>
        <taxon>Porifera</taxon>
        <taxon>Demospongiae</taxon>
        <taxon>Heteroscleromorpha</taxon>
        <taxon>Haplosclerida</taxon>
        <taxon>Niphatidae</taxon>
        <taxon>Amphimedon</taxon>
    </lineage>
</organism>
<dbReference type="PROSITE" id="PS50835">
    <property type="entry name" value="IG_LIKE"/>
    <property type="match status" value="1"/>
</dbReference>
<evidence type="ECO:0000313" key="5">
    <source>
        <dbReference type="Proteomes" id="UP000007879"/>
    </source>
</evidence>
<reference evidence="4" key="2">
    <citation type="submission" date="2017-05" db="UniProtKB">
        <authorList>
            <consortium name="EnsemblMetazoa"/>
        </authorList>
    </citation>
    <scope>IDENTIFICATION</scope>
</reference>
<keyword evidence="2" id="KW-0732">Signal</keyword>
<dbReference type="PANTHER" id="PTHR45889">
    <property type="entry name" value="IG-LIKE DOMAIN-CONTAINING PROTEIN"/>
    <property type="match status" value="1"/>
</dbReference>
<dbReference type="EnsemblMetazoa" id="Aqu2.1.31226_001">
    <property type="protein sequence ID" value="Aqu2.1.31226_001"/>
    <property type="gene ID" value="Aqu2.1.31226"/>
</dbReference>
<dbReference type="InterPro" id="IPR013783">
    <property type="entry name" value="Ig-like_fold"/>
</dbReference>
<gene>
    <name evidence="4" type="primary">100633809</name>
</gene>
<keyword evidence="1" id="KW-0472">Membrane</keyword>
<name>A0A1X7UU82_AMPQE</name>
<sequence>MGRYYYYYIAVLLFVAFSNGNDQIDASSNVTLELIPSAQSVIEGNDFMFSCNSTEMLNISILINGLNSSNTSDHIIIHNGSDMDDFYVVNVTLTNTTYADNGTVLTCVGVTNENQYNSTDFTLQVYYPPRLSSGDNMTGLHESETGVPILLTTSVLMANPPIDSFNITYDATNTTGINATTTGTDGMVSIMSPVPSNHGNYTFNATNSVGSTTYTYRTFIGGAADKLNITCSQLKVDDRAIISCTATDLSDAPALGVHISVSGLVDEYYLPFPETDVPAVGLALIPVNISLYEVSAAEYNLYIESVNMIDNISVFTEAYYIPGYFVGSFINASNTTILEGDNFFFNCSTPPELRDYTTNFTVLVNDVSPDDRLVADGPFTNGTQSFVFKDTSYLDNGAVFVCVANKTIQSNSLNISILYAPKYFNVLETEPLVSGAPGMLSVNMTSNPPPSLVMWTLNGVLLLNGSDRITYNASQIVFTSVAVNNTGNYTVIAENDIGNTSFSFTAEVYYAPIIKVDDQLFGYYNTSFVLSIEVKAYPANYTTVWYKDDEELISGNGTTVTDNNITFASLTPSDNATYTVHVNNSVGESMEAINLGVYFGPIFAQLTNDTVWMEHATDSDFSYICEVMSSFPAVTELNFTLTDSENSDVIKNETKSIELRVTKASQKNRQNYTCLGETGYTSGYTTFQTFVGGAPDGVTVNVSISKENNKLNFFITISDNSDAPARSVIYTNPITNKNGTIEIPYPLFDGMSYAPADEFLSFDESELTGGQDYLLVYANNSLGEYFVKNISIITIPTTTPGPSPTKSVKKSKGAAIAAGILVPVCVIAVVVGVAVVVYFYMKNKRNSYGFSALQSMSNDNERDVTVTTYGTGKINN</sequence>
<dbReference type="InParanoid" id="A0A1X7UU82"/>
<dbReference type="InterPro" id="IPR036179">
    <property type="entry name" value="Ig-like_dom_sf"/>
</dbReference>
<dbReference type="InterPro" id="IPR013098">
    <property type="entry name" value="Ig_I-set"/>
</dbReference>
<proteinExistence type="predicted"/>
<dbReference type="EnsemblMetazoa" id="XM_019996760.1">
    <property type="protein sequence ID" value="XP_019852319.1"/>
    <property type="gene ID" value="LOC100633809"/>
</dbReference>
<evidence type="ECO:0000259" key="3">
    <source>
        <dbReference type="PROSITE" id="PS50835"/>
    </source>
</evidence>